<evidence type="ECO:0000256" key="1">
    <source>
        <dbReference type="ARBA" id="ARBA00022729"/>
    </source>
</evidence>
<dbReference type="PANTHER" id="PTHR43308">
    <property type="entry name" value="OUTER MEMBRANE PROTEIN ALPHA-RELATED"/>
    <property type="match status" value="1"/>
</dbReference>
<proteinExistence type="predicted"/>
<dbReference type="InterPro" id="IPR051465">
    <property type="entry name" value="Cell_Envelope_Struct_Comp"/>
</dbReference>
<dbReference type="EMBL" id="VYKL01000041">
    <property type="protein sequence ID" value="KAA9015488.1"/>
    <property type="molecule type" value="Genomic_DNA"/>
</dbReference>
<dbReference type="PROSITE" id="PS51272">
    <property type="entry name" value="SLH"/>
    <property type="match status" value="3"/>
</dbReference>
<evidence type="ECO:0000313" key="3">
    <source>
        <dbReference type="EMBL" id="KAA9015488.1"/>
    </source>
</evidence>
<protein>
    <submittedName>
        <fullName evidence="3">S-layer homology domain-containing protein</fullName>
    </submittedName>
</protein>
<feature type="domain" description="SLH" evidence="2">
    <location>
        <begin position="61"/>
        <end position="124"/>
    </location>
</feature>
<dbReference type="Proteomes" id="UP000326671">
    <property type="component" value="Unassembled WGS sequence"/>
</dbReference>
<dbReference type="OrthoDB" id="5845122at2"/>
<gene>
    <name evidence="3" type="ORF">F4V44_22810</name>
</gene>
<accession>A0A5J5H6D4</accession>
<evidence type="ECO:0000259" key="2">
    <source>
        <dbReference type="PROSITE" id="PS51272"/>
    </source>
</evidence>
<comment type="caution">
    <text evidence="3">The sequence shown here is derived from an EMBL/GenBank/DDBJ whole genome shotgun (WGS) entry which is preliminary data.</text>
</comment>
<sequence>MTTSYSDLHSGHRFYDEIMYLANKGIVKGYPNGTIRPDEEVTRAAAAIMIGRALDLDGKQRATTFSDVSANQVASGYIASAAAEGIIQGYPDKTFRPNETVTRGQMAIFLSRAFNLTVEVNAPFTDISSAMASYTHIKRILAENITQGYPDNTFRPNEKVTRAQFSAFLARALNDDFKVDLPVSYVKDTSNIYQYHSNENGNFSFVYADEEYPNWNLWNVNDEFGGSYQIVERQAEVGYLLGAPYSEYRLMLANPVKTGHTWKIEYGDEILATYKITATDLTLTTPAGTFTDVVEVTDQDGMVTYYAPNVGIIKAVNGEEVLVELTKVIVPFVN</sequence>
<dbReference type="AlphaFoldDB" id="A0A5J5H6D4"/>
<dbReference type="InterPro" id="IPR001119">
    <property type="entry name" value="SLH_dom"/>
</dbReference>
<name>A0A5J5H6D4_9BACI</name>
<dbReference type="RefSeq" id="WP_150442318.1">
    <property type="nucleotide sequence ID" value="NZ_VYKL01000041.1"/>
</dbReference>
<evidence type="ECO:0000313" key="4">
    <source>
        <dbReference type="Proteomes" id="UP000326671"/>
    </source>
</evidence>
<reference evidence="3 4" key="1">
    <citation type="submission" date="2019-09" db="EMBL/GenBank/DDBJ databases">
        <title>Whole genome sequences of isolates from the Mars Exploration Rovers.</title>
        <authorList>
            <person name="Seuylemezian A."/>
            <person name="Vaishampayan P."/>
        </authorList>
    </citation>
    <scope>NUCLEOTIDE SEQUENCE [LARGE SCALE GENOMIC DNA]</scope>
    <source>
        <strain evidence="3 4">MER_TA_151</strain>
    </source>
</reference>
<dbReference type="PANTHER" id="PTHR43308:SF5">
    <property type="entry name" value="S-LAYER PROTEIN _ PEPTIDOGLYCAN ENDO-BETA-N-ACETYLGLUCOSAMINIDASE"/>
    <property type="match status" value="1"/>
</dbReference>
<feature type="domain" description="SLH" evidence="2">
    <location>
        <begin position="125"/>
        <end position="183"/>
    </location>
</feature>
<dbReference type="Pfam" id="PF00395">
    <property type="entry name" value="SLH"/>
    <property type="match status" value="3"/>
</dbReference>
<keyword evidence="4" id="KW-1185">Reference proteome</keyword>
<feature type="domain" description="SLH" evidence="2">
    <location>
        <begin position="1"/>
        <end position="60"/>
    </location>
</feature>
<keyword evidence="1" id="KW-0732">Signal</keyword>
<organism evidence="3 4">
    <name type="scientific">Niallia endozanthoxylica</name>
    <dbReference type="NCBI Taxonomy" id="2036016"/>
    <lineage>
        <taxon>Bacteria</taxon>
        <taxon>Bacillati</taxon>
        <taxon>Bacillota</taxon>
        <taxon>Bacilli</taxon>
        <taxon>Bacillales</taxon>
        <taxon>Bacillaceae</taxon>
        <taxon>Niallia</taxon>
    </lineage>
</organism>